<dbReference type="InterPro" id="IPR025110">
    <property type="entry name" value="AMP-bd_C"/>
</dbReference>
<dbReference type="GO" id="GO:0016874">
    <property type="term" value="F:ligase activity"/>
    <property type="evidence" value="ECO:0007669"/>
    <property type="project" value="UniProtKB-KW"/>
</dbReference>
<dbReference type="Pfam" id="PF00501">
    <property type="entry name" value="AMP-binding"/>
    <property type="match status" value="1"/>
</dbReference>
<reference evidence="4 5" key="1">
    <citation type="submission" date="2018-06" db="EMBL/GenBank/DDBJ databases">
        <authorList>
            <consortium name="Pathogen Informatics"/>
            <person name="Doyle S."/>
        </authorList>
    </citation>
    <scope>NUCLEOTIDE SEQUENCE [LARGE SCALE GENOMIC DNA]</scope>
    <source>
        <strain evidence="4 5">NCTC12961</strain>
    </source>
</reference>
<dbReference type="Gene3D" id="3.30.300.30">
    <property type="match status" value="1"/>
</dbReference>
<dbReference type="SUPFAM" id="SSF56801">
    <property type="entry name" value="Acetyl-CoA synthetase-like"/>
    <property type="match status" value="1"/>
</dbReference>
<dbReference type="InterPro" id="IPR042099">
    <property type="entry name" value="ANL_N_sf"/>
</dbReference>
<gene>
    <name evidence="4" type="ORF">NCTC12961_01419</name>
</gene>
<dbReference type="EMBL" id="LS483469">
    <property type="protein sequence ID" value="SQI33379.1"/>
    <property type="molecule type" value="Genomic_DNA"/>
</dbReference>
<dbReference type="EC" id="6.2.1.-" evidence="4"/>
<sequence>MLPAGRKGQGIGGRRRKIGDVVNCGEALPGTDVRIVDPETLQPLAAGQTGEIWLRGPSIAAGYWDNPAATEATFQARIEPDPAHWLRSGDLGFLQAGALYVTGRVKELLIVNGQNHYPTDIEETIRGADILLADATVCVFAAEVAQTEQAVALLEIPERLKETLDTAALNRRLNAAVAERHGITLGEWVWVGRRAIPRTTSGKLQRTRAREMYRQNELAVQWRSRAEQPQTAQVADVAHTACLPWPRLSPVSSALRSTALSVKNSGMRLLPPLA</sequence>
<keyword evidence="4" id="KW-0436">Ligase</keyword>
<dbReference type="PANTHER" id="PTHR22754">
    <property type="entry name" value="DISCO-INTERACTING PROTEIN 2 DIP2 -RELATED"/>
    <property type="match status" value="1"/>
</dbReference>
<protein>
    <submittedName>
        <fullName evidence="4">Long-chain-fatty-acid--AMP ligase FadD29</fullName>
        <ecNumber evidence="4">6.2.1.-</ecNumber>
    </submittedName>
</protein>
<evidence type="ECO:0000256" key="1">
    <source>
        <dbReference type="ARBA" id="ARBA00006432"/>
    </source>
</evidence>
<accession>A0A2X4U421</accession>
<dbReference type="Proteomes" id="UP000248897">
    <property type="component" value="Chromosome 1"/>
</dbReference>
<feature type="domain" description="AMP-binding enzyme C-terminal" evidence="3">
    <location>
        <begin position="107"/>
        <end position="220"/>
    </location>
</feature>
<evidence type="ECO:0000259" key="2">
    <source>
        <dbReference type="Pfam" id="PF00501"/>
    </source>
</evidence>
<dbReference type="InterPro" id="IPR045851">
    <property type="entry name" value="AMP-bd_C_sf"/>
</dbReference>
<comment type="similarity">
    <text evidence="1">Belongs to the ATP-dependent AMP-binding enzyme family.</text>
</comment>
<organism evidence="4 5">
    <name type="scientific">Serratia plymuthica</name>
    <dbReference type="NCBI Taxonomy" id="82996"/>
    <lineage>
        <taxon>Bacteria</taxon>
        <taxon>Pseudomonadati</taxon>
        <taxon>Pseudomonadota</taxon>
        <taxon>Gammaproteobacteria</taxon>
        <taxon>Enterobacterales</taxon>
        <taxon>Yersiniaceae</taxon>
        <taxon>Serratia</taxon>
    </lineage>
</organism>
<dbReference type="Gene3D" id="3.40.50.12780">
    <property type="entry name" value="N-terminal domain of ligase-like"/>
    <property type="match status" value="1"/>
</dbReference>
<evidence type="ECO:0000259" key="3">
    <source>
        <dbReference type="Pfam" id="PF23024"/>
    </source>
</evidence>
<dbReference type="PANTHER" id="PTHR22754:SF32">
    <property type="entry name" value="DISCO-INTERACTING PROTEIN 2"/>
    <property type="match status" value="1"/>
</dbReference>
<dbReference type="Pfam" id="PF23024">
    <property type="entry name" value="AMP-dom_DIP2-like"/>
    <property type="match status" value="1"/>
</dbReference>
<dbReference type="InterPro" id="IPR000873">
    <property type="entry name" value="AMP-dep_synth/lig_dom"/>
</dbReference>
<feature type="domain" description="AMP-dependent synthetase/ligase" evidence="2">
    <location>
        <begin position="23"/>
        <end position="64"/>
    </location>
</feature>
<evidence type="ECO:0000313" key="4">
    <source>
        <dbReference type="EMBL" id="SQI33379.1"/>
    </source>
</evidence>
<proteinExistence type="inferred from homology"/>
<name>A0A2X4U421_SERPL</name>
<evidence type="ECO:0000313" key="5">
    <source>
        <dbReference type="Proteomes" id="UP000248897"/>
    </source>
</evidence>
<dbReference type="AlphaFoldDB" id="A0A2X4U421"/>